<protein>
    <submittedName>
        <fullName evidence="1">Uncharacterized protein</fullName>
    </submittedName>
</protein>
<evidence type="ECO:0000313" key="2">
    <source>
        <dbReference type="Proteomes" id="UP001152531"/>
    </source>
</evidence>
<keyword evidence="2" id="KW-1185">Reference proteome</keyword>
<evidence type="ECO:0000313" key="1">
    <source>
        <dbReference type="EMBL" id="CAH6723396.1"/>
    </source>
</evidence>
<sequence length="149" mass="17228">MRVFTRNLTKLTNQIFLHPSNKVTFTKSENGLLLGKFTGSPSKENFQPDNNLLPTLNELFKKKVCDDFSFIMEAGVSANSFMPIYDFRDVPRYGRQPEIGNVFGYVQVDENGKMIPETFDANNFYQVYNHHGLPVLSDYIYEEVEKLQQ</sequence>
<accession>A0ACA9YE79</accession>
<organism evidence="1 2">
    <name type="scientific">[Candida] jaroonii</name>
    <dbReference type="NCBI Taxonomy" id="467808"/>
    <lineage>
        <taxon>Eukaryota</taxon>
        <taxon>Fungi</taxon>
        <taxon>Dikarya</taxon>
        <taxon>Ascomycota</taxon>
        <taxon>Saccharomycotina</taxon>
        <taxon>Pichiomycetes</taxon>
        <taxon>Debaryomycetaceae</taxon>
        <taxon>Yamadazyma</taxon>
    </lineage>
</organism>
<proteinExistence type="predicted"/>
<comment type="caution">
    <text evidence="1">The sequence shown here is derived from an EMBL/GenBank/DDBJ whole genome shotgun (WGS) entry which is preliminary data.</text>
</comment>
<gene>
    <name evidence="1" type="ORF">CLIB1444_15S00364</name>
</gene>
<dbReference type="EMBL" id="CALSDN010000015">
    <property type="protein sequence ID" value="CAH6723396.1"/>
    <property type="molecule type" value="Genomic_DNA"/>
</dbReference>
<name>A0ACA9YE79_9ASCO</name>
<reference evidence="1" key="1">
    <citation type="submission" date="2022-06" db="EMBL/GenBank/DDBJ databases">
        <authorList>
            <person name="Legras J.-L."/>
            <person name="Devillers H."/>
            <person name="Grondin C."/>
        </authorList>
    </citation>
    <scope>NUCLEOTIDE SEQUENCE</scope>
    <source>
        <strain evidence="1">CLIB 1444</strain>
    </source>
</reference>
<dbReference type="Proteomes" id="UP001152531">
    <property type="component" value="Unassembled WGS sequence"/>
</dbReference>